<proteinExistence type="predicted"/>
<dbReference type="AlphaFoldDB" id="A0A814TA91"/>
<dbReference type="PROSITE" id="PS51125">
    <property type="entry name" value="NHL"/>
    <property type="match status" value="2"/>
</dbReference>
<gene>
    <name evidence="5" type="ORF">XAT740_LOCUS21361</name>
</gene>
<dbReference type="Proteomes" id="UP000663828">
    <property type="component" value="Unassembled WGS sequence"/>
</dbReference>
<dbReference type="EMBL" id="CAJNOR010001531">
    <property type="protein sequence ID" value="CAF1158710.1"/>
    <property type="molecule type" value="Genomic_DNA"/>
</dbReference>
<dbReference type="Pfam" id="PF01436">
    <property type="entry name" value="NHL"/>
    <property type="match status" value="2"/>
</dbReference>
<feature type="repeat" description="NHL" evidence="4">
    <location>
        <begin position="377"/>
        <end position="413"/>
    </location>
</feature>
<reference evidence="5" key="1">
    <citation type="submission" date="2021-02" db="EMBL/GenBank/DDBJ databases">
        <authorList>
            <person name="Nowell W R."/>
        </authorList>
    </citation>
    <scope>NUCLEOTIDE SEQUENCE</scope>
</reference>
<dbReference type="CDD" id="cd05819">
    <property type="entry name" value="NHL"/>
    <property type="match status" value="1"/>
</dbReference>
<feature type="repeat" description="NHL" evidence="4">
    <location>
        <begin position="332"/>
        <end position="357"/>
    </location>
</feature>
<dbReference type="InterPro" id="IPR011042">
    <property type="entry name" value="6-blade_b-propeller_TolB-like"/>
</dbReference>
<accession>A0A814TA91</accession>
<evidence type="ECO:0000313" key="5">
    <source>
        <dbReference type="EMBL" id="CAF1158710.1"/>
    </source>
</evidence>
<dbReference type="PANTHER" id="PTHR10680:SF28">
    <property type="entry name" value="SMP-30_GLUCONOLACTONASE_LRE-LIKE REGION DOMAIN-CONTAINING PROTEIN"/>
    <property type="match status" value="1"/>
</dbReference>
<keyword evidence="1" id="KW-0732">Signal</keyword>
<evidence type="ECO:0000256" key="3">
    <source>
        <dbReference type="ARBA" id="ARBA00023180"/>
    </source>
</evidence>
<comment type="caution">
    <text evidence="5">The sequence shown here is derived from an EMBL/GenBank/DDBJ whole genome shotgun (WGS) entry which is preliminary data.</text>
</comment>
<evidence type="ECO:0000313" key="6">
    <source>
        <dbReference type="Proteomes" id="UP000663828"/>
    </source>
</evidence>
<keyword evidence="2" id="KW-0677">Repeat</keyword>
<name>A0A814TA91_ADIRI</name>
<dbReference type="PANTHER" id="PTHR10680">
    <property type="entry name" value="PEPTIDYL-GLYCINE ALPHA-AMIDATING MONOOXYGENASE"/>
    <property type="match status" value="1"/>
</dbReference>
<keyword evidence="6" id="KW-1185">Reference proteome</keyword>
<dbReference type="GO" id="GO:0005576">
    <property type="term" value="C:extracellular region"/>
    <property type="evidence" value="ECO:0007669"/>
    <property type="project" value="TreeGrafter"/>
</dbReference>
<evidence type="ECO:0000256" key="1">
    <source>
        <dbReference type="ARBA" id="ARBA00022729"/>
    </source>
</evidence>
<evidence type="ECO:0000256" key="4">
    <source>
        <dbReference type="PROSITE-ProRule" id="PRU00504"/>
    </source>
</evidence>
<evidence type="ECO:0000256" key="2">
    <source>
        <dbReference type="ARBA" id="ARBA00022737"/>
    </source>
</evidence>
<sequence length="426" mass="47497">MLKASKCVDMLKKMVFKNLRNQKRIGRRAHAPNPHHGIFLSFAAKYETLMDSYKTLVRNLKVPYFLANLYWDRAKLKKVSRFLKTIFFNMSTHLEALSIYETFSMVPLRAPAIHIYPYARWEQNGLTVAGGNGQGNGSNQLYKPSGLFVDHDHTMYVADYWNHRIMEWKQNAASGRVVAGGNGEGNANDQLAYPTDVILDKETNSLIICDAGNDRVVRWPRRNGKTGETIISNINCEALTMDKNGSLYVGDDRKAKVIRYRRGEFEGTVVAGGNGKGNSLNQVSGVGYVFVDQDRSVYVSEWGNNRVTKWMVGAEQGVIVAGGLGEGNSLTQLSTPRGVVVDSSGTVYVADQENNRIMRWMKGATKGTVIVGGDGMGAQPNQFLWPIGLAFDLQGNLYVADHNNARVEKFNINQFGKFYINESQLN</sequence>
<protein>
    <submittedName>
        <fullName evidence="5">Uncharacterized protein</fullName>
    </submittedName>
</protein>
<dbReference type="InterPro" id="IPR001258">
    <property type="entry name" value="NHL_repeat"/>
</dbReference>
<dbReference type="SUPFAM" id="SSF63829">
    <property type="entry name" value="Calcium-dependent phosphotriesterase"/>
    <property type="match status" value="1"/>
</dbReference>
<dbReference type="Gene3D" id="2.120.10.30">
    <property type="entry name" value="TolB, C-terminal domain"/>
    <property type="match status" value="1"/>
</dbReference>
<keyword evidence="3" id="KW-0325">Glycoprotein</keyword>
<dbReference type="Gene3D" id="2.40.10.500">
    <property type="match status" value="2"/>
</dbReference>
<organism evidence="5 6">
    <name type="scientific">Adineta ricciae</name>
    <name type="common">Rotifer</name>
    <dbReference type="NCBI Taxonomy" id="249248"/>
    <lineage>
        <taxon>Eukaryota</taxon>
        <taxon>Metazoa</taxon>
        <taxon>Spiralia</taxon>
        <taxon>Gnathifera</taxon>
        <taxon>Rotifera</taxon>
        <taxon>Eurotatoria</taxon>
        <taxon>Bdelloidea</taxon>
        <taxon>Adinetida</taxon>
        <taxon>Adinetidae</taxon>
        <taxon>Adineta</taxon>
    </lineage>
</organism>